<dbReference type="EMBL" id="JBDFQZ010000014">
    <property type="protein sequence ID" value="KAK9667288.1"/>
    <property type="molecule type" value="Genomic_DNA"/>
</dbReference>
<gene>
    <name evidence="1" type="ORF">RND81_14G245400</name>
</gene>
<evidence type="ECO:0000313" key="2">
    <source>
        <dbReference type="Proteomes" id="UP001443914"/>
    </source>
</evidence>
<protein>
    <submittedName>
        <fullName evidence="1">Uncharacterized protein</fullName>
    </submittedName>
</protein>
<sequence length="105" mass="11818">MSGGASSSNSVVCWADFDNEDNDGKFNIFLGVHRRCPKHERSRMIEEMKKDPNYSYVVESKNELHLIKSNKLSTCVSLKFGLSAKQVSDLRATAAELRLQVINII</sequence>
<keyword evidence="2" id="KW-1185">Reference proteome</keyword>
<dbReference type="Proteomes" id="UP001443914">
    <property type="component" value="Unassembled WGS sequence"/>
</dbReference>
<dbReference type="AlphaFoldDB" id="A0AAW1GWJ3"/>
<proteinExistence type="predicted"/>
<reference evidence="1" key="1">
    <citation type="submission" date="2024-03" db="EMBL/GenBank/DDBJ databases">
        <title>WGS assembly of Saponaria officinalis var. Norfolk2.</title>
        <authorList>
            <person name="Jenkins J."/>
            <person name="Shu S."/>
            <person name="Grimwood J."/>
            <person name="Barry K."/>
            <person name="Goodstein D."/>
            <person name="Schmutz J."/>
            <person name="Leebens-Mack J."/>
            <person name="Osbourn A."/>
        </authorList>
    </citation>
    <scope>NUCLEOTIDE SEQUENCE [LARGE SCALE GENOMIC DNA]</scope>
    <source>
        <strain evidence="1">JIC</strain>
    </source>
</reference>
<name>A0AAW1GWJ3_SAPOF</name>
<evidence type="ECO:0000313" key="1">
    <source>
        <dbReference type="EMBL" id="KAK9667288.1"/>
    </source>
</evidence>
<accession>A0AAW1GWJ3</accession>
<comment type="caution">
    <text evidence="1">The sequence shown here is derived from an EMBL/GenBank/DDBJ whole genome shotgun (WGS) entry which is preliminary data.</text>
</comment>
<organism evidence="1 2">
    <name type="scientific">Saponaria officinalis</name>
    <name type="common">Common soapwort</name>
    <name type="synonym">Lychnis saponaria</name>
    <dbReference type="NCBI Taxonomy" id="3572"/>
    <lineage>
        <taxon>Eukaryota</taxon>
        <taxon>Viridiplantae</taxon>
        <taxon>Streptophyta</taxon>
        <taxon>Embryophyta</taxon>
        <taxon>Tracheophyta</taxon>
        <taxon>Spermatophyta</taxon>
        <taxon>Magnoliopsida</taxon>
        <taxon>eudicotyledons</taxon>
        <taxon>Gunneridae</taxon>
        <taxon>Pentapetalae</taxon>
        <taxon>Caryophyllales</taxon>
        <taxon>Caryophyllaceae</taxon>
        <taxon>Caryophylleae</taxon>
        <taxon>Saponaria</taxon>
    </lineage>
</organism>